<feature type="domain" description="DRBM" evidence="5">
    <location>
        <begin position="201"/>
        <end position="269"/>
    </location>
</feature>
<feature type="domain" description="DRBM" evidence="5">
    <location>
        <begin position="106"/>
        <end position="175"/>
    </location>
</feature>
<dbReference type="Gene3D" id="3.30.160.20">
    <property type="match status" value="3"/>
</dbReference>
<accession>A0AAF0WRB3</accession>
<dbReference type="InterPro" id="IPR014720">
    <property type="entry name" value="dsRBD_dom"/>
</dbReference>
<feature type="compositionally biased region" description="Polar residues" evidence="4">
    <location>
        <begin position="359"/>
        <end position="393"/>
    </location>
</feature>
<evidence type="ECO:0000259" key="5">
    <source>
        <dbReference type="PROSITE" id="PS50137"/>
    </source>
</evidence>
<reference evidence="6" key="2">
    <citation type="submission" date="2022-03" db="EMBL/GenBank/DDBJ databases">
        <title>Draft title - Genomic analysis of global carrot germplasm unveils the trajectory of domestication and the origin of high carotenoid orange carrot.</title>
        <authorList>
            <person name="Iorizzo M."/>
            <person name="Ellison S."/>
            <person name="Senalik D."/>
            <person name="Macko-Podgorni A."/>
            <person name="Grzebelus D."/>
            <person name="Bostan H."/>
            <person name="Rolling W."/>
            <person name="Curaba J."/>
            <person name="Simon P."/>
        </authorList>
    </citation>
    <scope>NUCLEOTIDE SEQUENCE</scope>
    <source>
        <tissue evidence="6">Leaf</tissue>
    </source>
</reference>
<evidence type="ECO:0000256" key="4">
    <source>
        <dbReference type="SAM" id="MobiDB-lite"/>
    </source>
</evidence>
<proteinExistence type="predicted"/>
<keyword evidence="1" id="KW-0677">Repeat</keyword>
<evidence type="ECO:0000313" key="7">
    <source>
        <dbReference type="Proteomes" id="UP000077755"/>
    </source>
</evidence>
<dbReference type="Pfam" id="PF00035">
    <property type="entry name" value="dsrm"/>
    <property type="match status" value="3"/>
</dbReference>
<gene>
    <name evidence="6" type="ORF">DCAR_0313921</name>
</gene>
<feature type="domain" description="DRBM" evidence="5">
    <location>
        <begin position="1"/>
        <end position="70"/>
    </location>
</feature>
<evidence type="ECO:0000256" key="3">
    <source>
        <dbReference type="PROSITE-ProRule" id="PRU00266"/>
    </source>
</evidence>
<organism evidence="6 7">
    <name type="scientific">Daucus carota subsp. sativus</name>
    <name type="common">Carrot</name>
    <dbReference type="NCBI Taxonomy" id="79200"/>
    <lineage>
        <taxon>Eukaryota</taxon>
        <taxon>Viridiplantae</taxon>
        <taxon>Streptophyta</taxon>
        <taxon>Embryophyta</taxon>
        <taxon>Tracheophyta</taxon>
        <taxon>Spermatophyta</taxon>
        <taxon>Magnoliopsida</taxon>
        <taxon>eudicotyledons</taxon>
        <taxon>Gunneridae</taxon>
        <taxon>Pentapetalae</taxon>
        <taxon>asterids</taxon>
        <taxon>campanulids</taxon>
        <taxon>Apiales</taxon>
        <taxon>Apiaceae</taxon>
        <taxon>Apioideae</taxon>
        <taxon>Scandiceae</taxon>
        <taxon>Daucinae</taxon>
        <taxon>Daucus</taxon>
        <taxon>Daucus sect. Daucus</taxon>
    </lineage>
</organism>
<keyword evidence="7" id="KW-1185">Reference proteome</keyword>
<dbReference type="PROSITE" id="PS50137">
    <property type="entry name" value="DS_RBD"/>
    <property type="match status" value="3"/>
</dbReference>
<dbReference type="SUPFAM" id="SSF54768">
    <property type="entry name" value="dsRNA-binding domain-like"/>
    <property type="match status" value="3"/>
</dbReference>
<evidence type="ECO:0000256" key="2">
    <source>
        <dbReference type="ARBA" id="ARBA00022884"/>
    </source>
</evidence>
<keyword evidence="2 3" id="KW-0694">RNA-binding</keyword>
<protein>
    <recommendedName>
        <fullName evidence="5">DRBM domain-containing protein</fullName>
    </recommendedName>
</protein>
<name>A0AAF0WRB3_DAUCS</name>
<evidence type="ECO:0000313" key="6">
    <source>
        <dbReference type="EMBL" id="WOG94625.1"/>
    </source>
</evidence>
<dbReference type="PANTHER" id="PTHR46031">
    <property type="match status" value="1"/>
</dbReference>
<sequence>MYKTKLQELCQQKKWALPKYSYVKEGPDHNPSFKASVVVKGVTFDTEIASNSSKDAQNDAARLAVHHFTASEPEGETKTGQPGIELHQAGKLQSNATEFKNDERNQYKLMLQTYAQRNKLGMPVYSSDKKGPPHAPCFKATVYVEGHPYDSPGTYKTLKEAEHAAAQVALLSFTTDTFQKASSSSYFHVHVSVSFQNCPPLYKNILQELAQSEGFIFPVYKTENSGEPHNPSFISTVEVEGEMFQGTVAKSKKQAESNAARVAYTAFMERKRSRTANSSSSSSAHETLEVKAGSVFPTFVNAHGKFQSDCPQHLTQNSNYRKQCIQEKDDYEDCPTESLPDYSKYSLQKFIESPASADMDNTTGNSDSHFSPESIRLSSTGGQPSSIITPPDLSSLTIRSPTLKKSDETESYLLCNRYRVYTRIPDIDFPKGTILLPIAEDQWVAVSIELPN</sequence>
<feature type="region of interest" description="Disordered" evidence="4">
    <location>
        <begin position="355"/>
        <end position="393"/>
    </location>
</feature>
<dbReference type="GO" id="GO:0003723">
    <property type="term" value="F:RNA binding"/>
    <property type="evidence" value="ECO:0007669"/>
    <property type="project" value="UniProtKB-UniRule"/>
</dbReference>
<dbReference type="EMBL" id="CP093345">
    <property type="protein sequence ID" value="WOG94625.1"/>
    <property type="molecule type" value="Genomic_DNA"/>
</dbReference>
<reference evidence="6" key="1">
    <citation type="journal article" date="2016" name="Nat. Genet.">
        <title>A high-quality carrot genome assembly provides new insights into carotenoid accumulation and asterid genome evolution.</title>
        <authorList>
            <person name="Iorizzo M."/>
            <person name="Ellison S."/>
            <person name="Senalik D."/>
            <person name="Zeng P."/>
            <person name="Satapoomin P."/>
            <person name="Huang J."/>
            <person name="Bowman M."/>
            <person name="Iovene M."/>
            <person name="Sanseverino W."/>
            <person name="Cavagnaro P."/>
            <person name="Yildiz M."/>
            <person name="Macko-Podgorni A."/>
            <person name="Moranska E."/>
            <person name="Grzebelus E."/>
            <person name="Grzebelus D."/>
            <person name="Ashrafi H."/>
            <person name="Zheng Z."/>
            <person name="Cheng S."/>
            <person name="Spooner D."/>
            <person name="Van Deynze A."/>
            <person name="Simon P."/>
        </authorList>
    </citation>
    <scope>NUCLEOTIDE SEQUENCE</scope>
    <source>
        <tissue evidence="6">Leaf</tissue>
    </source>
</reference>
<dbReference type="PANTHER" id="PTHR46031:SF31">
    <property type="entry name" value="DOUBLE-STRANDED RNA-BINDING PROTEIN 1-LIKE"/>
    <property type="match status" value="1"/>
</dbReference>
<dbReference type="SMART" id="SM00358">
    <property type="entry name" value="DSRM"/>
    <property type="match status" value="3"/>
</dbReference>
<evidence type="ECO:0000256" key="1">
    <source>
        <dbReference type="ARBA" id="ARBA00022737"/>
    </source>
</evidence>
<dbReference type="Proteomes" id="UP000077755">
    <property type="component" value="Chromosome 3"/>
</dbReference>
<dbReference type="AlphaFoldDB" id="A0AAF0WRB3"/>